<dbReference type="RefSeq" id="WP_069698678.1">
    <property type="nucleotide sequence ID" value="NZ_JAGGMA010000001.1"/>
</dbReference>
<evidence type="ECO:0000313" key="2">
    <source>
        <dbReference type="EMBL" id="OEH82402.1"/>
    </source>
</evidence>
<sequence length="170" mass="18959">MKKRVCLPIVFLVVLSLSSLGVTASAEQKEKEASIIYYNAKEVTNADYILTIPSKLAFTQKNKRLDASVTMYDVNGDFYTGDKSVKVSVESKNNYNLRSTDDFMDIKYSMVKFNDAGVGTTISSGIGNEIGVFNKAKTRVRVDATLWQTAVAKDKIVEFEDTLTYTFTDK</sequence>
<dbReference type="AlphaFoldDB" id="A0A1E5KX17"/>
<feature type="signal peptide" evidence="1">
    <location>
        <begin position="1"/>
        <end position="24"/>
    </location>
</feature>
<dbReference type="EMBL" id="MIEK01000023">
    <property type="protein sequence ID" value="OEH82402.1"/>
    <property type="molecule type" value="Genomic_DNA"/>
</dbReference>
<keyword evidence="1" id="KW-0732">Signal</keyword>
<accession>A0A1E5KX17</accession>
<reference evidence="2 3" key="1">
    <citation type="submission" date="2016-09" db="EMBL/GenBank/DDBJ databases">
        <authorList>
            <person name="Capua I."/>
            <person name="De Benedictis P."/>
            <person name="Joannis T."/>
            <person name="Lombin L.H."/>
            <person name="Cattoli G."/>
        </authorList>
    </citation>
    <scope>NUCLEOTIDE SEQUENCE [LARGE SCALE GENOMIC DNA]</scope>
    <source>
        <strain evidence="2 3">LMG 25899</strain>
    </source>
</reference>
<organism evidence="2 3">
    <name type="scientific">Enterococcus rivorum</name>
    <dbReference type="NCBI Taxonomy" id="762845"/>
    <lineage>
        <taxon>Bacteria</taxon>
        <taxon>Bacillati</taxon>
        <taxon>Bacillota</taxon>
        <taxon>Bacilli</taxon>
        <taxon>Lactobacillales</taxon>
        <taxon>Enterococcaceae</taxon>
        <taxon>Enterococcus</taxon>
    </lineage>
</organism>
<name>A0A1E5KX17_9ENTE</name>
<feature type="chain" id="PRO_5039001898" description="DUF5626 domain-containing protein" evidence="1">
    <location>
        <begin position="25"/>
        <end position="170"/>
    </location>
</feature>
<dbReference type="OrthoDB" id="9837201at2"/>
<dbReference type="STRING" id="762845.BCR26_02930"/>
<proteinExistence type="predicted"/>
<evidence type="ECO:0008006" key="4">
    <source>
        <dbReference type="Google" id="ProtNLM"/>
    </source>
</evidence>
<keyword evidence="3" id="KW-1185">Reference proteome</keyword>
<evidence type="ECO:0000313" key="3">
    <source>
        <dbReference type="Proteomes" id="UP000095256"/>
    </source>
</evidence>
<protein>
    <recommendedName>
        <fullName evidence="4">DUF5626 domain-containing protein</fullName>
    </recommendedName>
</protein>
<evidence type="ECO:0000256" key="1">
    <source>
        <dbReference type="SAM" id="SignalP"/>
    </source>
</evidence>
<comment type="caution">
    <text evidence="2">The sequence shown here is derived from an EMBL/GenBank/DDBJ whole genome shotgun (WGS) entry which is preliminary data.</text>
</comment>
<dbReference type="Proteomes" id="UP000095256">
    <property type="component" value="Unassembled WGS sequence"/>
</dbReference>
<gene>
    <name evidence="2" type="ORF">BCR26_02930</name>
</gene>